<dbReference type="SUPFAM" id="SSF52540">
    <property type="entry name" value="P-loop containing nucleoside triphosphate hydrolases"/>
    <property type="match status" value="1"/>
</dbReference>
<gene>
    <name evidence="1" type="ORF">RM717_13735</name>
</gene>
<dbReference type="RefSeq" id="WP_311599531.1">
    <property type="nucleotide sequence ID" value="NZ_JAVRFG010000015.1"/>
</dbReference>
<dbReference type="SUPFAM" id="SSF48452">
    <property type="entry name" value="TPR-like"/>
    <property type="match status" value="1"/>
</dbReference>
<dbReference type="InterPro" id="IPR011990">
    <property type="entry name" value="TPR-like_helical_dom_sf"/>
</dbReference>
<dbReference type="PANTHER" id="PTHR47691">
    <property type="entry name" value="REGULATOR-RELATED"/>
    <property type="match status" value="1"/>
</dbReference>
<reference evidence="2" key="1">
    <citation type="submission" date="2023-07" db="EMBL/GenBank/DDBJ databases">
        <title>30 novel species of actinomycetes from the DSMZ collection.</title>
        <authorList>
            <person name="Nouioui I."/>
        </authorList>
    </citation>
    <scope>NUCLEOTIDE SEQUENCE [LARGE SCALE GENOMIC DNA]</scope>
    <source>
        <strain evidence="2">DSM 40932</strain>
    </source>
</reference>
<name>A0ABU2W2I7_9ACTN</name>
<sequence>MPPVLVTSVAGLAGVGKTALALASGHAAVTAGWFTGSLFIDLHGYDESPVQPSQALEAFLRALGVDPALLPAPAEERAALYRSELEDRAHQGQRLLIMIDNAASADQVRLLLPGTDRHRVLVTSRHTLPGLDARLVDLAVLSPPAAAALVQHAVSRANPDDRRVIDAGDEIGELAGLCGYLPLALHISAALLILEPCQTVVELTGELATARSRLSVLDDGERAVRAAFHLSYRRLAPDHAELFRLLALNPGPDIGLEATTVLADRPPSAVRTMLRALVQAHLLDCVNRRWSMHDLVRDYATELLHDPRRAAEDAANQDKMDATAACSQVRSRLLEHYSATALAASAHLTREPVSAASGAFADQATALTWLDSERANLIASVAAAAAAGDQDIATRLPVILYDYLIWRGYVDDLIAVTTIACTVAHQAGALAAEAGAWNNLGIALTEASRYDDAVTAHGRAVALFTSLENQHERGKALNGLGSALRDSGRSAAALPIHQAALAAQKDAGDLWEQAAVLNNLSLDHQELGNVAEACAAAEQAASLFQQLGDTTCEAKALCTAAFALQAAGRSQEAHGVCERAVEAASRSAGSPRDAAAILMTCAELLTDLTPQQRIAYLLRAQAACESANAHDLHAHTLSAIGLVYIAAGDTDQAATHLMRAASMFDDFDLLTEAAEARTLLSMLRS</sequence>
<keyword evidence="2" id="KW-1185">Reference proteome</keyword>
<dbReference type="Gene3D" id="1.25.40.10">
    <property type="entry name" value="Tetratricopeptide repeat domain"/>
    <property type="match status" value="1"/>
</dbReference>
<dbReference type="InterPro" id="IPR019734">
    <property type="entry name" value="TPR_rpt"/>
</dbReference>
<accession>A0ABU2W2I7</accession>
<evidence type="ECO:0000313" key="1">
    <source>
        <dbReference type="EMBL" id="MDT0491566.1"/>
    </source>
</evidence>
<dbReference type="PANTHER" id="PTHR47691:SF3">
    <property type="entry name" value="HTH-TYPE TRANSCRIPTIONAL REGULATOR RV0890C-RELATED"/>
    <property type="match status" value="1"/>
</dbReference>
<dbReference type="Pfam" id="PF13424">
    <property type="entry name" value="TPR_12"/>
    <property type="match status" value="1"/>
</dbReference>
<dbReference type="InterPro" id="IPR027417">
    <property type="entry name" value="P-loop_NTPase"/>
</dbReference>
<dbReference type="PRINTS" id="PR00364">
    <property type="entry name" value="DISEASERSIST"/>
</dbReference>
<protein>
    <submittedName>
        <fullName evidence="1">Tetratricopeptide repeat protein</fullName>
    </submittedName>
</protein>
<comment type="caution">
    <text evidence="1">The sequence shown here is derived from an EMBL/GenBank/DDBJ whole genome shotgun (WGS) entry which is preliminary data.</text>
</comment>
<dbReference type="SMART" id="SM00028">
    <property type="entry name" value="TPR"/>
    <property type="match status" value="5"/>
</dbReference>
<dbReference type="Gene3D" id="3.40.50.300">
    <property type="entry name" value="P-loop containing nucleotide triphosphate hydrolases"/>
    <property type="match status" value="1"/>
</dbReference>
<organism evidence="1 2">
    <name type="scientific">Streptomyces stephensoniae</name>
    <dbReference type="NCBI Taxonomy" id="3375367"/>
    <lineage>
        <taxon>Bacteria</taxon>
        <taxon>Bacillati</taxon>
        <taxon>Actinomycetota</taxon>
        <taxon>Actinomycetes</taxon>
        <taxon>Kitasatosporales</taxon>
        <taxon>Streptomycetaceae</taxon>
        <taxon>Streptomyces</taxon>
    </lineage>
</organism>
<proteinExistence type="predicted"/>
<dbReference type="Proteomes" id="UP001180556">
    <property type="component" value="Unassembled WGS sequence"/>
</dbReference>
<dbReference type="EMBL" id="JAVRFG010000015">
    <property type="protein sequence ID" value="MDT0491566.1"/>
    <property type="molecule type" value="Genomic_DNA"/>
</dbReference>
<evidence type="ECO:0000313" key="2">
    <source>
        <dbReference type="Proteomes" id="UP001180556"/>
    </source>
</evidence>
<dbReference type="Pfam" id="PF13374">
    <property type="entry name" value="TPR_10"/>
    <property type="match status" value="1"/>
</dbReference>